<evidence type="ECO:0000313" key="3">
    <source>
        <dbReference type="Proteomes" id="UP000266327"/>
    </source>
</evidence>
<evidence type="ECO:0000256" key="1">
    <source>
        <dbReference type="SAM" id="Phobius"/>
    </source>
</evidence>
<dbReference type="EMBL" id="QYUQ01000002">
    <property type="protein sequence ID" value="RJG03424.1"/>
    <property type="molecule type" value="Genomic_DNA"/>
</dbReference>
<name>A0A3A3G6H5_9BURK</name>
<accession>A0A3A3G6H5</accession>
<proteinExistence type="predicted"/>
<feature type="transmembrane region" description="Helical" evidence="1">
    <location>
        <begin position="89"/>
        <end position="111"/>
    </location>
</feature>
<dbReference type="InterPro" id="IPR007165">
    <property type="entry name" value="Phage_holin_4_2"/>
</dbReference>
<organism evidence="2 3">
    <name type="scientific">Noviherbaspirillum sedimenti</name>
    <dbReference type="NCBI Taxonomy" id="2320865"/>
    <lineage>
        <taxon>Bacteria</taxon>
        <taxon>Pseudomonadati</taxon>
        <taxon>Pseudomonadota</taxon>
        <taxon>Betaproteobacteria</taxon>
        <taxon>Burkholderiales</taxon>
        <taxon>Oxalobacteraceae</taxon>
        <taxon>Noviherbaspirillum</taxon>
    </lineage>
</organism>
<dbReference type="Pfam" id="PF04020">
    <property type="entry name" value="Phage_holin_4_2"/>
    <property type="match status" value="1"/>
</dbReference>
<dbReference type="RefSeq" id="WP_119786917.1">
    <property type="nucleotide sequence ID" value="NZ_QYUQ01000002.1"/>
</dbReference>
<reference evidence="3" key="1">
    <citation type="submission" date="2018-09" db="EMBL/GenBank/DDBJ databases">
        <authorList>
            <person name="Zhu H."/>
        </authorList>
    </citation>
    <scope>NUCLEOTIDE SEQUENCE [LARGE SCALE GENOMIC DNA]</scope>
    <source>
        <strain evidence="3">K1S02-23</strain>
    </source>
</reference>
<evidence type="ECO:0000313" key="2">
    <source>
        <dbReference type="EMBL" id="RJG03424.1"/>
    </source>
</evidence>
<keyword evidence="1" id="KW-0812">Transmembrane</keyword>
<feature type="transmembrane region" description="Helical" evidence="1">
    <location>
        <begin position="26"/>
        <end position="46"/>
    </location>
</feature>
<comment type="caution">
    <text evidence="2">The sequence shown here is derived from an EMBL/GenBank/DDBJ whole genome shotgun (WGS) entry which is preliminary data.</text>
</comment>
<dbReference type="AlphaFoldDB" id="A0A3A3G6H5"/>
<sequence length="113" mass="12176">MRLLLTWLINAAALFALPYLIQSIKIRSFGVALVAALVLGLINTLIRPLLVILTLPVTLLTLGLFILVINGLLFWLAGRLVPGFHVGGFWPAVGGALVYSLISWALSSLLLSK</sequence>
<keyword evidence="1" id="KW-1133">Transmembrane helix</keyword>
<dbReference type="OrthoDB" id="9797048at2"/>
<keyword evidence="3" id="KW-1185">Reference proteome</keyword>
<dbReference type="Proteomes" id="UP000266327">
    <property type="component" value="Unassembled WGS sequence"/>
</dbReference>
<protein>
    <submittedName>
        <fullName evidence="2">Phage holin family protein</fullName>
    </submittedName>
</protein>
<dbReference type="PANTHER" id="PTHR37309:SF1">
    <property type="entry name" value="SLR0284 PROTEIN"/>
    <property type="match status" value="1"/>
</dbReference>
<keyword evidence="1" id="KW-0472">Membrane</keyword>
<gene>
    <name evidence="2" type="ORF">D3878_19005</name>
</gene>
<dbReference type="PANTHER" id="PTHR37309">
    <property type="entry name" value="SLR0284 PROTEIN"/>
    <property type="match status" value="1"/>
</dbReference>
<feature type="transmembrane region" description="Helical" evidence="1">
    <location>
        <begin position="53"/>
        <end position="77"/>
    </location>
</feature>